<dbReference type="Gene3D" id="3.40.50.1820">
    <property type="entry name" value="alpha/beta hydrolase"/>
    <property type="match status" value="1"/>
</dbReference>
<evidence type="ECO:0000256" key="2">
    <source>
        <dbReference type="ARBA" id="ARBA00022801"/>
    </source>
</evidence>
<gene>
    <name evidence="5" type="ORF">M427DRAFT_137291</name>
</gene>
<dbReference type="PANTHER" id="PTHR48081:SF8">
    <property type="entry name" value="ALPHA_BETA HYDROLASE FOLD-3 DOMAIN-CONTAINING PROTEIN-RELATED"/>
    <property type="match status" value="1"/>
</dbReference>
<feature type="domain" description="Alpha/beta hydrolase fold-3" evidence="4">
    <location>
        <begin position="1"/>
        <end position="122"/>
    </location>
</feature>
<dbReference type="OrthoDB" id="408631at2759"/>
<dbReference type="STRING" id="1344416.A0A139A6F8"/>
<dbReference type="PROSITE" id="PS01173">
    <property type="entry name" value="LIPASE_GDXG_HIS"/>
    <property type="match status" value="1"/>
</dbReference>
<dbReference type="InterPro" id="IPR029058">
    <property type="entry name" value="AB_hydrolase_fold"/>
</dbReference>
<dbReference type="InterPro" id="IPR050300">
    <property type="entry name" value="GDXG_lipolytic_enzyme"/>
</dbReference>
<evidence type="ECO:0000313" key="5">
    <source>
        <dbReference type="EMBL" id="KXS12400.1"/>
    </source>
</evidence>
<organism evidence="5 6">
    <name type="scientific">Gonapodya prolifera (strain JEL478)</name>
    <name type="common">Monoblepharis prolifera</name>
    <dbReference type="NCBI Taxonomy" id="1344416"/>
    <lineage>
        <taxon>Eukaryota</taxon>
        <taxon>Fungi</taxon>
        <taxon>Fungi incertae sedis</taxon>
        <taxon>Chytridiomycota</taxon>
        <taxon>Chytridiomycota incertae sedis</taxon>
        <taxon>Monoblepharidomycetes</taxon>
        <taxon>Monoblepharidales</taxon>
        <taxon>Gonapodyaceae</taxon>
        <taxon>Gonapodya</taxon>
    </lineage>
</organism>
<dbReference type="GO" id="GO:0016787">
    <property type="term" value="F:hydrolase activity"/>
    <property type="evidence" value="ECO:0007669"/>
    <property type="project" value="UniProtKB-KW"/>
</dbReference>
<feature type="region of interest" description="Disordered" evidence="3">
    <location>
        <begin position="46"/>
        <end position="65"/>
    </location>
</feature>
<protein>
    <submittedName>
        <fullName evidence="5">Alpha/beta-hydrolase</fullName>
    </submittedName>
</protein>
<keyword evidence="2 5" id="KW-0378">Hydrolase</keyword>
<dbReference type="PANTHER" id="PTHR48081">
    <property type="entry name" value="AB HYDROLASE SUPERFAMILY PROTEIN C4A8.06C"/>
    <property type="match status" value="1"/>
</dbReference>
<dbReference type="InterPro" id="IPR013094">
    <property type="entry name" value="AB_hydrolase_3"/>
</dbReference>
<dbReference type="SUPFAM" id="SSF53474">
    <property type="entry name" value="alpha/beta-Hydrolases"/>
    <property type="match status" value="1"/>
</dbReference>
<name>A0A139A6F8_GONPJ</name>
<comment type="similarity">
    <text evidence="1">Belongs to the 'GDXG' lipolytic enzyme family.</text>
</comment>
<evidence type="ECO:0000313" key="6">
    <source>
        <dbReference type="Proteomes" id="UP000070544"/>
    </source>
</evidence>
<dbReference type="InterPro" id="IPR002168">
    <property type="entry name" value="Lipase_GDXG_HIS_AS"/>
</dbReference>
<dbReference type="AlphaFoldDB" id="A0A139A6F8"/>
<sequence>MFYIHGGAWILGSPKTHRYLLRAIAKRSGCRVMAIDYALVPENPYPAAPTPTPGTGAEHPTQSPPSTIRLAPFNVVVGGDSAGGNLTMCLLSWLRDNGYAQPAGAVRISPATELTFSNPDYQLNRFDFLPWAPFKIVEPERAQGGATGDIPVGPGPEKASSEKQYKPVGDATENDPTARDLEESEPEEAQSHLYCKNHEIFTPYISPMLHSTCDSYPPVLVQVGEAERLCGRGLGAALKILSTLTASGVQFESYKNQVHVFQILAGIHRRHLGHAALDRIGAFITSVVQCPGATTSGAKPNPKKMPETAREVGDKYFREKLGAMCGKVRKYNGQKDPEKEMGVLTRDRVVIRAPYIWEGLRLDWYEKASKGGSLNARL</sequence>
<proteinExistence type="inferred from homology"/>
<evidence type="ECO:0000256" key="3">
    <source>
        <dbReference type="SAM" id="MobiDB-lite"/>
    </source>
</evidence>
<reference evidence="5 6" key="1">
    <citation type="journal article" date="2015" name="Genome Biol. Evol.">
        <title>Phylogenomic analyses indicate that early fungi evolved digesting cell walls of algal ancestors of land plants.</title>
        <authorList>
            <person name="Chang Y."/>
            <person name="Wang S."/>
            <person name="Sekimoto S."/>
            <person name="Aerts A.L."/>
            <person name="Choi C."/>
            <person name="Clum A."/>
            <person name="LaButti K.M."/>
            <person name="Lindquist E.A."/>
            <person name="Yee Ngan C."/>
            <person name="Ohm R.A."/>
            <person name="Salamov A.A."/>
            <person name="Grigoriev I.V."/>
            <person name="Spatafora J.W."/>
            <person name="Berbee M.L."/>
        </authorList>
    </citation>
    <scope>NUCLEOTIDE SEQUENCE [LARGE SCALE GENOMIC DNA]</scope>
    <source>
        <strain evidence="5 6">JEL478</strain>
    </source>
</reference>
<accession>A0A139A6F8</accession>
<evidence type="ECO:0000259" key="4">
    <source>
        <dbReference type="Pfam" id="PF07859"/>
    </source>
</evidence>
<keyword evidence="6" id="KW-1185">Reference proteome</keyword>
<dbReference type="Proteomes" id="UP000070544">
    <property type="component" value="Unassembled WGS sequence"/>
</dbReference>
<dbReference type="Pfam" id="PF07859">
    <property type="entry name" value="Abhydrolase_3"/>
    <property type="match status" value="1"/>
</dbReference>
<dbReference type="EMBL" id="KQ965788">
    <property type="protein sequence ID" value="KXS12400.1"/>
    <property type="molecule type" value="Genomic_DNA"/>
</dbReference>
<feature type="region of interest" description="Disordered" evidence="3">
    <location>
        <begin position="142"/>
        <end position="188"/>
    </location>
</feature>
<evidence type="ECO:0000256" key="1">
    <source>
        <dbReference type="ARBA" id="ARBA00010515"/>
    </source>
</evidence>